<gene>
    <name evidence="1" type="ORF">CWI36_3201p0010</name>
</gene>
<protein>
    <submittedName>
        <fullName evidence="1">Uncharacterized protein</fullName>
    </submittedName>
</protein>
<accession>A0A4Q9KQU3</accession>
<keyword evidence="2" id="KW-1185">Reference proteome</keyword>
<dbReference type="Proteomes" id="UP000291404">
    <property type="component" value="Unassembled WGS sequence"/>
</dbReference>
<comment type="caution">
    <text evidence="1">The sequence shown here is derived from an EMBL/GenBank/DDBJ whole genome shotgun (WGS) entry which is preliminary data.</text>
</comment>
<name>A0A4Q9KQU3_9MICR</name>
<dbReference type="VEuPathDB" id="MicrosporidiaDB:CWI39_0199p0010"/>
<dbReference type="AlphaFoldDB" id="A0A4Q9KQU3"/>
<evidence type="ECO:0000313" key="2">
    <source>
        <dbReference type="Proteomes" id="UP000291404"/>
    </source>
</evidence>
<reference evidence="1 2" key="1">
    <citation type="submission" date="2017-12" db="EMBL/GenBank/DDBJ databases">
        <authorList>
            <person name="Pombert J.-F."/>
            <person name="Haag K.L."/>
            <person name="Ebert D."/>
        </authorList>
    </citation>
    <scope>NUCLEOTIDE SEQUENCE [LARGE SCALE GENOMIC DNA]</scope>
    <source>
        <strain evidence="1">BE-OM-2</strain>
    </source>
</reference>
<sequence length="60" mass="7131">MKLQTKNINFPILTKIEELLQINQLPLNDDNIINACIQILDETLIQKQDLYYLELLKIIY</sequence>
<dbReference type="EMBL" id="PITI01003201">
    <property type="protein sequence ID" value="TBT97018.1"/>
    <property type="molecule type" value="Genomic_DNA"/>
</dbReference>
<dbReference type="VEuPathDB" id="MicrosporidiaDB:CWI36_3201p0010"/>
<proteinExistence type="predicted"/>
<organism evidence="1 2">
    <name type="scientific">Hamiltosporidium magnivora</name>
    <dbReference type="NCBI Taxonomy" id="148818"/>
    <lineage>
        <taxon>Eukaryota</taxon>
        <taxon>Fungi</taxon>
        <taxon>Fungi incertae sedis</taxon>
        <taxon>Microsporidia</taxon>
        <taxon>Dubosqiidae</taxon>
        <taxon>Hamiltosporidium</taxon>
    </lineage>
</organism>
<feature type="non-terminal residue" evidence="1">
    <location>
        <position position="60"/>
    </location>
</feature>
<evidence type="ECO:0000313" key="1">
    <source>
        <dbReference type="EMBL" id="TBT97018.1"/>
    </source>
</evidence>